<evidence type="ECO:0000313" key="1">
    <source>
        <dbReference type="EMBL" id="KAL3737715.1"/>
    </source>
</evidence>
<protein>
    <recommendedName>
        <fullName evidence="3">RNase H type-1 domain-containing protein</fullName>
    </recommendedName>
</protein>
<evidence type="ECO:0000313" key="2">
    <source>
        <dbReference type="Proteomes" id="UP001634007"/>
    </source>
</evidence>
<sequence length="87" mass="9776">MEAMLRNYSKWNPISFKLDMVRAQLPSNWCPSRNQSLKINVDVSFVAGGSEGAFAGVLINASSALLDGFTEKELMLPRRFKLKPSLW</sequence>
<organism evidence="1 2">
    <name type="scientific">Eucalyptus globulus</name>
    <name type="common">Tasmanian blue gum</name>
    <dbReference type="NCBI Taxonomy" id="34317"/>
    <lineage>
        <taxon>Eukaryota</taxon>
        <taxon>Viridiplantae</taxon>
        <taxon>Streptophyta</taxon>
        <taxon>Embryophyta</taxon>
        <taxon>Tracheophyta</taxon>
        <taxon>Spermatophyta</taxon>
        <taxon>Magnoliopsida</taxon>
        <taxon>eudicotyledons</taxon>
        <taxon>Gunneridae</taxon>
        <taxon>Pentapetalae</taxon>
        <taxon>rosids</taxon>
        <taxon>malvids</taxon>
        <taxon>Myrtales</taxon>
        <taxon>Myrtaceae</taxon>
        <taxon>Myrtoideae</taxon>
        <taxon>Eucalypteae</taxon>
        <taxon>Eucalyptus</taxon>
    </lineage>
</organism>
<evidence type="ECO:0008006" key="3">
    <source>
        <dbReference type="Google" id="ProtNLM"/>
    </source>
</evidence>
<reference evidence="1 2" key="1">
    <citation type="submission" date="2024-11" db="EMBL/GenBank/DDBJ databases">
        <title>Chromosome-level genome assembly of Eucalyptus globulus Labill. provides insights into its genome evolution.</title>
        <authorList>
            <person name="Li X."/>
        </authorList>
    </citation>
    <scope>NUCLEOTIDE SEQUENCE [LARGE SCALE GENOMIC DNA]</scope>
    <source>
        <strain evidence="1">CL2024</strain>
        <tissue evidence="1">Fresh tender leaves</tissue>
    </source>
</reference>
<gene>
    <name evidence="1" type="ORF">ACJRO7_019272</name>
</gene>
<accession>A0ABD3KPI3</accession>
<keyword evidence="2" id="KW-1185">Reference proteome</keyword>
<dbReference type="EMBL" id="JBJKBG010000005">
    <property type="protein sequence ID" value="KAL3737715.1"/>
    <property type="molecule type" value="Genomic_DNA"/>
</dbReference>
<dbReference type="Proteomes" id="UP001634007">
    <property type="component" value="Unassembled WGS sequence"/>
</dbReference>
<dbReference type="AlphaFoldDB" id="A0ABD3KPI3"/>
<comment type="caution">
    <text evidence="1">The sequence shown here is derived from an EMBL/GenBank/DDBJ whole genome shotgun (WGS) entry which is preliminary data.</text>
</comment>
<name>A0ABD3KPI3_EUCGL</name>
<proteinExistence type="predicted"/>